<dbReference type="Proteomes" id="UP000765845">
    <property type="component" value="Unassembled WGS sequence"/>
</dbReference>
<name>A0ABX1GMS3_9GAMM</name>
<dbReference type="InterPro" id="IPR016162">
    <property type="entry name" value="Ald_DH_N"/>
</dbReference>
<reference evidence="9 10" key="1">
    <citation type="submission" date="2020-04" db="EMBL/GenBank/DDBJ databases">
        <authorList>
            <person name="Yoon J."/>
        </authorList>
    </citation>
    <scope>NUCLEOTIDE SEQUENCE [LARGE SCALE GENOMIC DNA]</scope>
    <source>
        <strain evidence="9 10">KMU-166</strain>
    </source>
</reference>
<comment type="function">
    <text evidence="1 8">LuxC is the fatty acid reductase enzyme responsible for synthesis of the aldehyde substrate for the luminescent reaction catalyzed by luciferase.</text>
</comment>
<keyword evidence="6 8" id="KW-0455">Luminescence</keyword>
<evidence type="ECO:0000256" key="5">
    <source>
        <dbReference type="ARBA" id="ARBA00023002"/>
    </source>
</evidence>
<dbReference type="Gene3D" id="3.40.309.10">
    <property type="entry name" value="Aldehyde Dehydrogenase, Chain A, domain 2"/>
    <property type="match status" value="1"/>
</dbReference>
<evidence type="ECO:0000256" key="1">
    <source>
        <dbReference type="ARBA" id="ARBA00003277"/>
    </source>
</evidence>
<organism evidence="9 10">
    <name type="scientific">Spongiibacter thalassae</name>
    <dbReference type="NCBI Taxonomy" id="2721624"/>
    <lineage>
        <taxon>Bacteria</taxon>
        <taxon>Pseudomonadati</taxon>
        <taxon>Pseudomonadota</taxon>
        <taxon>Gammaproteobacteria</taxon>
        <taxon>Cellvibrionales</taxon>
        <taxon>Spongiibacteraceae</taxon>
        <taxon>Spongiibacter</taxon>
    </lineage>
</organism>
<comment type="similarity">
    <text evidence="3 8">Belongs to the LuxC family.</text>
</comment>
<keyword evidence="10" id="KW-1185">Reference proteome</keyword>
<dbReference type="SUPFAM" id="SSF53720">
    <property type="entry name" value="ALDH-like"/>
    <property type="match status" value="1"/>
</dbReference>
<sequence length="479" mass="53805">MQLPIFCCGRRYTQSDRDSASIDTITLKQRTGLDLEIPPIDKGFIKRSIEASTDLADTPLCSIVNFLSNVGKNWKMADYPRRKIYVNHLCRYLGYSRAMAENEANWIALLLCASNRIYDSLACELGDWNMVDRWICREEVNLKALPLGTLLHLLPGNVPLSAVISMIRAAVTKNRSIIKLSADDPFTSSAILQSFIEVDAKHPVTTSFSIGYWPRSDSEVGPQFAKHVDAIIAWGGNDLLAWCQKHARESTDIIKFGPKRSLTIIGECDDFEEAAKRVAFDASVYDQRACFSTRQVFVMDSIYNDFKEKLAKAMTLVSELIPKGQATLDELADQALTLQQNRFLTPELLFSDAWSIVDIDSRLAEPHCLGRTIYLQKIAQPEAVYPYIDKSVQTVGIYPHGLGERLRDELARRGVSRIVEVGSHNVFRLGGSHDGLLPMQRLVRFVSQEAPSSQIIKGMPAEIDQVLILENDEFLDFIP</sequence>
<evidence type="ECO:0000256" key="2">
    <source>
        <dbReference type="ARBA" id="ARBA00004908"/>
    </source>
</evidence>
<evidence type="ECO:0000256" key="8">
    <source>
        <dbReference type="PIRNR" id="PIRNR009414"/>
    </source>
</evidence>
<comment type="caution">
    <text evidence="9">The sequence shown here is derived from an EMBL/GenBank/DDBJ whole genome shotgun (WGS) entry which is preliminary data.</text>
</comment>
<dbReference type="Pfam" id="PF05893">
    <property type="entry name" value="LuxC"/>
    <property type="match status" value="1"/>
</dbReference>
<dbReference type="EMBL" id="JAAWWK010000010">
    <property type="protein sequence ID" value="NKI19617.1"/>
    <property type="molecule type" value="Genomic_DNA"/>
</dbReference>
<evidence type="ECO:0000256" key="7">
    <source>
        <dbReference type="ARBA" id="ARBA00049412"/>
    </source>
</evidence>
<evidence type="ECO:0000256" key="3">
    <source>
        <dbReference type="ARBA" id="ARBA00010915"/>
    </source>
</evidence>
<dbReference type="RefSeq" id="WP_168452141.1">
    <property type="nucleotide sequence ID" value="NZ_JAAWWK010000010.1"/>
</dbReference>
<evidence type="ECO:0000313" key="10">
    <source>
        <dbReference type="Proteomes" id="UP000765845"/>
    </source>
</evidence>
<gene>
    <name evidence="9" type="ORF">HCU74_19600</name>
</gene>
<evidence type="ECO:0000256" key="4">
    <source>
        <dbReference type="ARBA" id="ARBA00022857"/>
    </source>
</evidence>
<keyword evidence="4 8" id="KW-0521">NADP</keyword>
<dbReference type="InterPro" id="IPR016163">
    <property type="entry name" value="Ald_DH_C"/>
</dbReference>
<dbReference type="InterPro" id="IPR016161">
    <property type="entry name" value="Ald_DH/histidinol_DH"/>
</dbReference>
<dbReference type="EC" id="1.2.1.50" evidence="8"/>
<evidence type="ECO:0000313" key="9">
    <source>
        <dbReference type="EMBL" id="NKI19617.1"/>
    </source>
</evidence>
<dbReference type="InterPro" id="IPR008670">
    <property type="entry name" value="CoA_reduct_LuxC"/>
</dbReference>
<comment type="pathway">
    <text evidence="2 8">Lipid metabolism; fatty acid reduction for biolumincescence.</text>
</comment>
<dbReference type="Gene3D" id="3.40.605.10">
    <property type="entry name" value="Aldehyde Dehydrogenase, Chain A, domain 1"/>
    <property type="match status" value="1"/>
</dbReference>
<evidence type="ECO:0000256" key="6">
    <source>
        <dbReference type="ARBA" id="ARBA00023223"/>
    </source>
</evidence>
<protein>
    <recommendedName>
        <fullName evidence="8">Acyl-CoA reductase</fullName>
        <ecNumber evidence="8">1.2.1.50</ecNumber>
    </recommendedName>
</protein>
<accession>A0ABX1GMS3</accession>
<dbReference type="PIRSF" id="PIRSF009414">
    <property type="entry name" value="LuxC"/>
    <property type="match status" value="1"/>
</dbReference>
<keyword evidence="5 8" id="KW-0560">Oxidoreductase</keyword>
<comment type="catalytic activity">
    <reaction evidence="7 8">
        <text>a long-chain fatty aldehyde + NADP(+) + CoA = a long-chain fatty acyl-CoA + NADPH + H(+)</text>
        <dbReference type="Rhea" id="RHEA:15437"/>
        <dbReference type="ChEBI" id="CHEBI:15378"/>
        <dbReference type="ChEBI" id="CHEBI:17176"/>
        <dbReference type="ChEBI" id="CHEBI:57287"/>
        <dbReference type="ChEBI" id="CHEBI:57783"/>
        <dbReference type="ChEBI" id="CHEBI:58349"/>
        <dbReference type="ChEBI" id="CHEBI:83139"/>
        <dbReference type="EC" id="1.2.1.50"/>
    </reaction>
</comment>
<proteinExistence type="inferred from homology"/>